<dbReference type="EMBL" id="BRZM01000253">
    <property type="protein sequence ID" value="GLD69585.1"/>
    <property type="molecule type" value="Genomic_DNA"/>
</dbReference>
<dbReference type="Proteomes" id="UP001279410">
    <property type="component" value="Unassembled WGS sequence"/>
</dbReference>
<protein>
    <submittedName>
        <fullName evidence="3">IgGFc-binding protein</fullName>
    </submittedName>
</protein>
<feature type="signal peptide" evidence="1">
    <location>
        <begin position="1"/>
        <end position="20"/>
    </location>
</feature>
<feature type="chain" id="PRO_5042441043" evidence="1">
    <location>
        <begin position="21"/>
        <end position="528"/>
    </location>
</feature>
<feature type="domain" description="C-type lectin" evidence="2">
    <location>
        <begin position="414"/>
        <end position="520"/>
    </location>
</feature>
<dbReference type="CDD" id="cd00037">
    <property type="entry name" value="CLECT"/>
    <property type="match status" value="1"/>
</dbReference>
<keyword evidence="5" id="KW-1185">Reference proteome</keyword>
<sequence length="528" mass="58334">MCPVLLLFLLMAALNSESSANLPEDNTGRKFIAAFPENIAYYHPVLPQNKIQITALHDNTVIIIKQHTYEVITDTLMAGQSKEFTPNVGMEIWKQQISNLVLYITSTNNITVHAISLRDNSMQTALVIPADKLSNEYLIPQIPTIKGTTDQVSVEVTERNPFRLIIISGNKATTGTVEGAQGVPFKLEALQIWQILLNKEHELKAVKADQPVAVFFFHPCAIQFNCTCGLLHNMLPPAKEETLKFLVPPVLAGDADGETFLLLPDKIKPLDPTSPLVEAAGMALLYRPGLLLPLIPETDFGSCFVVGLIPDTQSFAVIVVHKDFTDGVRVGNLPLESPEWKELTGTEYVSTDVELLQVKVVIWHTSSTMAVYFKGSKGDAVFGNPGAMLSKTPDFRGCVLAPEVLKIGEVANGWRESLRYCRGENLDLVSMPSAQLGAQISRKVFEAKDDSLQEVWIGMRRSSQTGAWYWLNKAPVNDTNWKEGEPGMVDDGQCAIMSLESEDFEWSDEDCCKVARPVCYSDPILLPL</sequence>
<dbReference type="InterPro" id="IPR035234">
    <property type="entry name" value="IgGFc-bd_N"/>
</dbReference>
<dbReference type="PANTHER" id="PTHR46534">
    <property type="entry name" value="IGGFC_BINDING DOMAIN-CONTAINING PROTEIN"/>
    <property type="match status" value="1"/>
</dbReference>
<evidence type="ECO:0000259" key="2">
    <source>
        <dbReference type="PROSITE" id="PS50041"/>
    </source>
</evidence>
<gene>
    <name evidence="3" type="ORF">AKAME5_002070200</name>
    <name evidence="4" type="ORF">AKAME5_002089900</name>
</gene>
<name>A0AAD3RG93_LATJO</name>
<organism evidence="3 5">
    <name type="scientific">Lates japonicus</name>
    <name type="common">Japanese lates</name>
    <dbReference type="NCBI Taxonomy" id="270547"/>
    <lineage>
        <taxon>Eukaryota</taxon>
        <taxon>Metazoa</taxon>
        <taxon>Chordata</taxon>
        <taxon>Craniata</taxon>
        <taxon>Vertebrata</taxon>
        <taxon>Euteleostomi</taxon>
        <taxon>Actinopterygii</taxon>
        <taxon>Neopterygii</taxon>
        <taxon>Teleostei</taxon>
        <taxon>Neoteleostei</taxon>
        <taxon>Acanthomorphata</taxon>
        <taxon>Carangaria</taxon>
        <taxon>Carangaria incertae sedis</taxon>
        <taxon>Centropomidae</taxon>
        <taxon>Lates</taxon>
    </lineage>
</organism>
<dbReference type="SUPFAM" id="SSF56436">
    <property type="entry name" value="C-type lectin-like"/>
    <property type="match status" value="1"/>
</dbReference>
<evidence type="ECO:0000313" key="5">
    <source>
        <dbReference type="Proteomes" id="UP001279410"/>
    </source>
</evidence>
<accession>A0AAD3RG93</accession>
<reference evidence="3" key="1">
    <citation type="submission" date="2022-08" db="EMBL/GenBank/DDBJ databases">
        <title>Genome sequencing of akame (Lates japonicus).</title>
        <authorList>
            <person name="Hashiguchi Y."/>
            <person name="Takahashi H."/>
        </authorList>
    </citation>
    <scope>NUCLEOTIDE SEQUENCE</scope>
    <source>
        <strain evidence="3">Kochi</strain>
    </source>
</reference>
<dbReference type="PANTHER" id="PTHR46534:SF1">
    <property type="entry name" value="IGGFC-BINDING PROTEIN N-TERMINAL DOMAIN-CONTAINING PROTEIN"/>
    <property type="match status" value="1"/>
</dbReference>
<dbReference type="InterPro" id="IPR016186">
    <property type="entry name" value="C-type_lectin-like/link_sf"/>
</dbReference>
<keyword evidence="1" id="KW-0732">Signal</keyword>
<evidence type="ECO:0000256" key="1">
    <source>
        <dbReference type="SAM" id="SignalP"/>
    </source>
</evidence>
<dbReference type="Pfam" id="PF00059">
    <property type="entry name" value="Lectin_C"/>
    <property type="match status" value="1"/>
</dbReference>
<dbReference type="InterPro" id="IPR016187">
    <property type="entry name" value="CTDL_fold"/>
</dbReference>
<dbReference type="SMART" id="SM00034">
    <property type="entry name" value="CLECT"/>
    <property type="match status" value="1"/>
</dbReference>
<evidence type="ECO:0000313" key="3">
    <source>
        <dbReference type="EMBL" id="GLD69389.1"/>
    </source>
</evidence>
<dbReference type="EMBL" id="BRZM01000218">
    <property type="protein sequence ID" value="GLD69389.1"/>
    <property type="molecule type" value="Genomic_DNA"/>
</dbReference>
<dbReference type="Pfam" id="PF17517">
    <property type="entry name" value="IgGFc_binding"/>
    <property type="match status" value="1"/>
</dbReference>
<dbReference type="AlphaFoldDB" id="A0AAD3RG93"/>
<proteinExistence type="predicted"/>
<dbReference type="Gene3D" id="3.10.100.10">
    <property type="entry name" value="Mannose-Binding Protein A, subunit A"/>
    <property type="match status" value="1"/>
</dbReference>
<evidence type="ECO:0000313" key="4">
    <source>
        <dbReference type="EMBL" id="GLD69585.1"/>
    </source>
</evidence>
<dbReference type="InterPro" id="IPR001304">
    <property type="entry name" value="C-type_lectin-like"/>
</dbReference>
<comment type="caution">
    <text evidence="3">The sequence shown here is derived from an EMBL/GenBank/DDBJ whole genome shotgun (WGS) entry which is preliminary data.</text>
</comment>
<dbReference type="PROSITE" id="PS50041">
    <property type="entry name" value="C_TYPE_LECTIN_2"/>
    <property type="match status" value="1"/>
</dbReference>